<proteinExistence type="predicted"/>
<evidence type="ECO:0000256" key="1">
    <source>
        <dbReference type="SAM" id="MobiDB-lite"/>
    </source>
</evidence>
<dbReference type="InterPro" id="IPR031436">
    <property type="entry name" value="TMEM132_C"/>
</dbReference>
<dbReference type="Pfam" id="PF15706">
    <property type="entry name" value="TMEM132_C"/>
    <property type="match status" value="1"/>
</dbReference>
<accession>A0A7J8BYL9</accession>
<protein>
    <recommendedName>
        <fullName evidence="3">Transmembrane protein TMEM132 C-terminal domain-containing protein</fullName>
    </recommendedName>
</protein>
<reference evidence="4 5" key="1">
    <citation type="journal article" date="2020" name="Nature">
        <title>Six reference-quality genomes reveal evolution of bat adaptations.</title>
        <authorList>
            <person name="Jebb D."/>
            <person name="Huang Z."/>
            <person name="Pippel M."/>
            <person name="Hughes G.M."/>
            <person name="Lavrichenko K."/>
            <person name="Devanna P."/>
            <person name="Winkler S."/>
            <person name="Jermiin L.S."/>
            <person name="Skirmuntt E.C."/>
            <person name="Katzourakis A."/>
            <person name="Burkitt-Gray L."/>
            <person name="Ray D.A."/>
            <person name="Sullivan K.A.M."/>
            <person name="Roscito J.G."/>
            <person name="Kirilenko B.M."/>
            <person name="Davalos L.M."/>
            <person name="Corthals A.P."/>
            <person name="Power M.L."/>
            <person name="Jones G."/>
            <person name="Ransome R.D."/>
            <person name="Dechmann D.K.N."/>
            <person name="Locatelli A.G."/>
            <person name="Puechmaille S.J."/>
            <person name="Fedrigo O."/>
            <person name="Jarvis E.D."/>
            <person name="Hiller M."/>
            <person name="Vernes S.C."/>
            <person name="Myers E.W."/>
            <person name="Teeling E.C."/>
        </authorList>
    </citation>
    <scope>NUCLEOTIDE SEQUENCE [LARGE SCALE GENOMIC DNA]</scope>
    <source>
        <strain evidence="4">MMolMol1</strain>
        <tissue evidence="4">Muscle</tissue>
    </source>
</reference>
<feature type="compositionally biased region" description="Basic and acidic residues" evidence="1">
    <location>
        <begin position="29"/>
        <end position="39"/>
    </location>
</feature>
<gene>
    <name evidence="4" type="ORF">HJG59_010094</name>
</gene>
<dbReference type="InParanoid" id="A0A7J8BYL9"/>
<evidence type="ECO:0000259" key="3">
    <source>
        <dbReference type="Pfam" id="PF15706"/>
    </source>
</evidence>
<feature type="transmembrane region" description="Helical" evidence="2">
    <location>
        <begin position="133"/>
        <end position="154"/>
    </location>
</feature>
<dbReference type="PANTHER" id="PTHR13388:SF2">
    <property type="entry name" value="TRANSMEMBRANE PROTEIN 132D"/>
    <property type="match status" value="1"/>
</dbReference>
<dbReference type="EMBL" id="JACASF010000022">
    <property type="protein sequence ID" value="KAF6403698.1"/>
    <property type="molecule type" value="Genomic_DNA"/>
</dbReference>
<organism evidence="4 5">
    <name type="scientific">Molossus molossus</name>
    <name type="common">Pallas' mastiff bat</name>
    <name type="synonym">Vespertilio molossus</name>
    <dbReference type="NCBI Taxonomy" id="27622"/>
    <lineage>
        <taxon>Eukaryota</taxon>
        <taxon>Metazoa</taxon>
        <taxon>Chordata</taxon>
        <taxon>Craniata</taxon>
        <taxon>Vertebrata</taxon>
        <taxon>Euteleostomi</taxon>
        <taxon>Mammalia</taxon>
        <taxon>Eutheria</taxon>
        <taxon>Laurasiatheria</taxon>
        <taxon>Chiroptera</taxon>
        <taxon>Yangochiroptera</taxon>
        <taxon>Molossidae</taxon>
        <taxon>Molossus</taxon>
    </lineage>
</organism>
<sequence length="194" mass="21190">MATVKVKFGQNDAHINIRNSGHPGAGARLESDSGDRRPDGSLQEWSGPEGQALSNSSMGTVKRRVATTEQSTFWKSRNQAGLSDRVSSLQTTLTLLTSFPVLADFPRSHRGADEGKLARASRGLSDLEVGMCALLGVFCLAIMVFLINCAAFAVKYRRKQMPLEEQEGLSHSHNCVGLSHRAELLENHIHFELS</sequence>
<keyword evidence="2" id="KW-0472">Membrane</keyword>
<dbReference type="InterPro" id="IPR026307">
    <property type="entry name" value="TMEM132"/>
</dbReference>
<feature type="region of interest" description="Disordered" evidence="1">
    <location>
        <begin position="14"/>
        <end position="61"/>
    </location>
</feature>
<dbReference type="AlphaFoldDB" id="A0A7J8BYL9"/>
<feature type="domain" description="Transmembrane protein TMEM132 C-terminal" evidence="3">
    <location>
        <begin position="99"/>
        <end position="182"/>
    </location>
</feature>
<dbReference type="Proteomes" id="UP000550707">
    <property type="component" value="Unassembled WGS sequence"/>
</dbReference>
<name>A0A7J8BYL9_MOLMO</name>
<evidence type="ECO:0000313" key="5">
    <source>
        <dbReference type="Proteomes" id="UP000550707"/>
    </source>
</evidence>
<keyword evidence="2" id="KW-1133">Transmembrane helix</keyword>
<evidence type="ECO:0000313" key="4">
    <source>
        <dbReference type="EMBL" id="KAF6403698.1"/>
    </source>
</evidence>
<keyword evidence="5" id="KW-1185">Reference proteome</keyword>
<dbReference type="PANTHER" id="PTHR13388">
    <property type="entry name" value="DETONATOR, ISOFORM E"/>
    <property type="match status" value="1"/>
</dbReference>
<comment type="caution">
    <text evidence="4">The sequence shown here is derived from an EMBL/GenBank/DDBJ whole genome shotgun (WGS) entry which is preliminary data.</text>
</comment>
<evidence type="ECO:0000256" key="2">
    <source>
        <dbReference type="SAM" id="Phobius"/>
    </source>
</evidence>
<keyword evidence="2" id="KW-0812">Transmembrane</keyword>